<dbReference type="InterPro" id="IPR038019">
    <property type="entry name" value="PRib_AMP_CycHydrolase_sf"/>
</dbReference>
<keyword evidence="11" id="KW-0479">Metal-binding</keyword>
<comment type="similarity">
    <text evidence="11">Belongs to the PRA-CH family.</text>
</comment>
<reference evidence="13" key="1">
    <citation type="submission" date="2016-04" db="EMBL/GenBank/DDBJ databases">
        <authorList>
            <person name="Evans L.H."/>
            <person name="Alamgir A."/>
            <person name="Owens N."/>
            <person name="Weber N.D."/>
            <person name="Virtaneva K."/>
            <person name="Barbian K."/>
            <person name="Babar A."/>
            <person name="Rosenke K."/>
        </authorList>
    </citation>
    <scope>NUCLEOTIDE SEQUENCE</scope>
    <source>
        <strain evidence="13">92-2</strain>
    </source>
</reference>
<protein>
    <recommendedName>
        <fullName evidence="11">Phosphoribosyl-AMP cyclohydrolase</fullName>
        <shortName evidence="11">PRA-CH</shortName>
        <ecNumber evidence="11">3.5.4.19</ecNumber>
    </recommendedName>
</protein>
<keyword evidence="8 11" id="KW-0028">Amino-acid biosynthesis</keyword>
<comment type="similarity">
    <text evidence="5">In the C-terminal section; belongs to the PRA-PH family.</text>
</comment>
<evidence type="ECO:0000256" key="6">
    <source>
        <dbReference type="ARBA" id="ARBA00008299"/>
    </source>
</evidence>
<dbReference type="GO" id="GO:0004635">
    <property type="term" value="F:phosphoribosyl-AMP cyclohydrolase activity"/>
    <property type="evidence" value="ECO:0007669"/>
    <property type="project" value="UniProtKB-UniRule"/>
</dbReference>
<dbReference type="AlphaFoldDB" id="A0A212JJM7"/>
<comment type="function">
    <text evidence="11">Catalyzes the hydrolysis of the adenine ring of phosphoribosyl-AMP.</text>
</comment>
<feature type="binding site" evidence="11">
    <location>
        <position position="112"/>
    </location>
    <ligand>
        <name>Zn(2+)</name>
        <dbReference type="ChEBI" id="CHEBI:29105"/>
        <note>ligand shared between dimeric partners</note>
    </ligand>
</feature>
<organism evidence="13">
    <name type="scientific">uncultured Desulfovibrio sp</name>
    <dbReference type="NCBI Taxonomy" id="167968"/>
    <lineage>
        <taxon>Bacteria</taxon>
        <taxon>Pseudomonadati</taxon>
        <taxon>Thermodesulfobacteriota</taxon>
        <taxon>Desulfovibrionia</taxon>
        <taxon>Desulfovibrionales</taxon>
        <taxon>Desulfovibrionaceae</taxon>
        <taxon>Desulfovibrio</taxon>
        <taxon>environmental samples</taxon>
    </lineage>
</organism>
<dbReference type="GeneID" id="72381442"/>
<comment type="cofactor">
    <cofactor evidence="11">
        <name>Zn(2+)</name>
        <dbReference type="ChEBI" id="CHEBI:29105"/>
    </cofactor>
    <text evidence="11">Binds 1 zinc ion per subunit.</text>
</comment>
<feature type="binding site" evidence="11">
    <location>
        <position position="88"/>
    </location>
    <ligand>
        <name>Zn(2+)</name>
        <dbReference type="ChEBI" id="CHEBI:29105"/>
        <note>ligand shared between dimeric partners</note>
    </ligand>
</feature>
<evidence type="ECO:0000256" key="7">
    <source>
        <dbReference type="ARBA" id="ARBA00022490"/>
    </source>
</evidence>
<comment type="similarity">
    <text evidence="6">In the N-terminal section; belongs to the PRA-CH family.</text>
</comment>
<dbReference type="InterPro" id="IPR026660">
    <property type="entry name" value="PRA-CH"/>
</dbReference>
<dbReference type="RefSeq" id="WP_022657658.1">
    <property type="nucleotide sequence ID" value="NZ_CABUEN010000001.1"/>
</dbReference>
<evidence type="ECO:0000256" key="9">
    <source>
        <dbReference type="ARBA" id="ARBA00022801"/>
    </source>
</evidence>
<dbReference type="PANTHER" id="PTHR42945:SF1">
    <property type="entry name" value="HISTIDINE BIOSYNTHESIS BIFUNCTIONAL PROTEIN HIS7"/>
    <property type="match status" value="1"/>
</dbReference>
<evidence type="ECO:0000256" key="3">
    <source>
        <dbReference type="ARBA" id="ARBA00005169"/>
    </source>
</evidence>
<feature type="binding site" evidence="11">
    <location>
        <position position="105"/>
    </location>
    <ligand>
        <name>Zn(2+)</name>
        <dbReference type="ChEBI" id="CHEBI:29105"/>
        <note>ligand shared between dimeric partners</note>
    </ligand>
</feature>
<accession>A0A212JJM7</accession>
<dbReference type="GO" id="GO:0000105">
    <property type="term" value="P:L-histidine biosynthetic process"/>
    <property type="evidence" value="ECO:0007669"/>
    <property type="project" value="UniProtKB-UniRule"/>
</dbReference>
<comment type="catalytic activity">
    <reaction evidence="2">
        <text>1-(5-phospho-beta-D-ribosyl)-ATP + H2O = 1-(5-phospho-beta-D-ribosyl)-5'-AMP + diphosphate + H(+)</text>
        <dbReference type="Rhea" id="RHEA:22828"/>
        <dbReference type="ChEBI" id="CHEBI:15377"/>
        <dbReference type="ChEBI" id="CHEBI:15378"/>
        <dbReference type="ChEBI" id="CHEBI:33019"/>
        <dbReference type="ChEBI" id="CHEBI:59457"/>
        <dbReference type="ChEBI" id="CHEBI:73183"/>
        <dbReference type="EC" id="3.6.1.31"/>
    </reaction>
</comment>
<evidence type="ECO:0000259" key="12">
    <source>
        <dbReference type="Pfam" id="PF01502"/>
    </source>
</evidence>
<dbReference type="EMBL" id="FLUP01000001">
    <property type="protein sequence ID" value="SBV99659.1"/>
    <property type="molecule type" value="Genomic_DNA"/>
</dbReference>
<dbReference type="UniPathway" id="UPA00031">
    <property type="reaction ID" value="UER00008"/>
</dbReference>
<dbReference type="Gene3D" id="4.10.80.70">
    <property type="match status" value="1"/>
</dbReference>
<dbReference type="EC" id="3.5.4.19" evidence="11"/>
<proteinExistence type="inferred from homology"/>
<dbReference type="HAMAP" id="MF_01021">
    <property type="entry name" value="HisI"/>
    <property type="match status" value="1"/>
</dbReference>
<keyword evidence="7 11" id="KW-0963">Cytoplasm</keyword>
<keyword evidence="10 11" id="KW-0368">Histidine biosynthesis</keyword>
<dbReference type="GO" id="GO:0000287">
    <property type="term" value="F:magnesium ion binding"/>
    <property type="evidence" value="ECO:0007669"/>
    <property type="project" value="UniProtKB-UniRule"/>
</dbReference>
<feature type="domain" description="Phosphoribosyl-AMP cyclohydrolase" evidence="12">
    <location>
        <begin position="40"/>
        <end position="114"/>
    </location>
</feature>
<evidence type="ECO:0000256" key="1">
    <source>
        <dbReference type="ARBA" id="ARBA00000024"/>
    </source>
</evidence>
<comment type="subcellular location">
    <subcellularLocation>
        <location evidence="11">Cytoplasm</location>
    </subcellularLocation>
</comment>
<evidence type="ECO:0000256" key="8">
    <source>
        <dbReference type="ARBA" id="ARBA00022605"/>
    </source>
</evidence>
<comment type="cofactor">
    <cofactor evidence="11">
        <name>Mg(2+)</name>
        <dbReference type="ChEBI" id="CHEBI:18420"/>
    </cofactor>
    <text evidence="11">Binds 1 Mg(2+) ion per subunit.</text>
</comment>
<dbReference type="PANTHER" id="PTHR42945">
    <property type="entry name" value="HISTIDINE BIOSYNTHESIS BIFUNCTIONAL PROTEIN"/>
    <property type="match status" value="1"/>
</dbReference>
<dbReference type="SUPFAM" id="SSF141734">
    <property type="entry name" value="HisI-like"/>
    <property type="match status" value="1"/>
</dbReference>
<keyword evidence="11" id="KW-0862">Zinc</keyword>
<evidence type="ECO:0000313" key="13">
    <source>
        <dbReference type="EMBL" id="SBV99659.1"/>
    </source>
</evidence>
<gene>
    <name evidence="11 13" type="primary">hisI</name>
    <name evidence="13" type="ORF">KM92DES2_11252</name>
</gene>
<comment type="pathway">
    <text evidence="3 11">Amino-acid biosynthesis; L-histidine biosynthesis; L-histidine from 5-phospho-alpha-D-ribose 1-diphosphate: step 3/9.</text>
</comment>
<comment type="pathway">
    <text evidence="4">Amino-acid biosynthesis; L-histidine biosynthesis; L-histidine from 5-phospho-alpha-D-ribose 1-diphosphate: step 2/9.</text>
</comment>
<keyword evidence="9 11" id="KW-0378">Hydrolase</keyword>
<dbReference type="GO" id="GO:0004636">
    <property type="term" value="F:phosphoribosyl-ATP diphosphatase activity"/>
    <property type="evidence" value="ECO:0007669"/>
    <property type="project" value="UniProtKB-EC"/>
</dbReference>
<dbReference type="Gene3D" id="3.10.20.810">
    <property type="entry name" value="Phosphoribosyl-AMP cyclohydrolase"/>
    <property type="match status" value="1"/>
</dbReference>
<comment type="subunit">
    <text evidence="11">Homodimer.</text>
</comment>
<dbReference type="FunFam" id="3.10.20.810:FF:000001">
    <property type="entry name" value="Histidine biosynthesis bifunctional protein HisIE"/>
    <property type="match status" value="1"/>
</dbReference>
<evidence type="ECO:0000256" key="5">
    <source>
        <dbReference type="ARBA" id="ARBA00007731"/>
    </source>
</evidence>
<dbReference type="InterPro" id="IPR002496">
    <property type="entry name" value="PRib_AMP_CycHydrolase_dom"/>
</dbReference>
<comment type="catalytic activity">
    <reaction evidence="1 11">
        <text>1-(5-phospho-beta-D-ribosyl)-5'-AMP + H2O = 1-(5-phospho-beta-D-ribosyl)-5-[(5-phospho-beta-D-ribosylamino)methylideneamino]imidazole-4-carboxamide</text>
        <dbReference type="Rhea" id="RHEA:20049"/>
        <dbReference type="ChEBI" id="CHEBI:15377"/>
        <dbReference type="ChEBI" id="CHEBI:58435"/>
        <dbReference type="ChEBI" id="CHEBI:59457"/>
        <dbReference type="EC" id="3.5.4.19"/>
    </reaction>
</comment>
<evidence type="ECO:0000256" key="11">
    <source>
        <dbReference type="HAMAP-Rule" id="MF_01021"/>
    </source>
</evidence>
<feature type="binding site" evidence="11">
    <location>
        <position position="87"/>
    </location>
    <ligand>
        <name>Mg(2+)</name>
        <dbReference type="ChEBI" id="CHEBI:18420"/>
    </ligand>
</feature>
<dbReference type="GO" id="GO:0005737">
    <property type="term" value="C:cytoplasm"/>
    <property type="evidence" value="ECO:0007669"/>
    <property type="project" value="UniProtKB-SubCell"/>
</dbReference>
<name>A0A212JJM7_9BACT</name>
<dbReference type="Pfam" id="PF01502">
    <property type="entry name" value="PRA-CH"/>
    <property type="match status" value="1"/>
</dbReference>
<evidence type="ECO:0000256" key="10">
    <source>
        <dbReference type="ARBA" id="ARBA00023102"/>
    </source>
</evidence>
<sequence>MSATPDGSAALEGNPGFQPDFSKGLLPAIAQDCDSGEVLMLAYMNEDAWRKTLETGEAHYWSRSRKELWHKGGTSGNVQKVRSLRLDCDNDTILLLIEQIGGAACHTGRRSCFYRELKQGSVRECSPQVFDPKKVYGR</sequence>
<feature type="binding site" evidence="11">
    <location>
        <position position="91"/>
    </location>
    <ligand>
        <name>Mg(2+)</name>
        <dbReference type="ChEBI" id="CHEBI:18420"/>
    </ligand>
</feature>
<evidence type="ECO:0000256" key="4">
    <source>
        <dbReference type="ARBA" id="ARBA00005204"/>
    </source>
</evidence>
<evidence type="ECO:0000256" key="2">
    <source>
        <dbReference type="ARBA" id="ARBA00001460"/>
    </source>
</evidence>
<dbReference type="NCBIfam" id="NF000768">
    <property type="entry name" value="PRK00051.1"/>
    <property type="match status" value="1"/>
</dbReference>
<feature type="binding site" evidence="11">
    <location>
        <position position="89"/>
    </location>
    <ligand>
        <name>Mg(2+)</name>
        <dbReference type="ChEBI" id="CHEBI:18420"/>
    </ligand>
</feature>
<keyword evidence="11" id="KW-0460">Magnesium</keyword>
<dbReference type="GO" id="GO:0008270">
    <property type="term" value="F:zinc ion binding"/>
    <property type="evidence" value="ECO:0007669"/>
    <property type="project" value="UniProtKB-UniRule"/>
</dbReference>